<evidence type="ECO:0000313" key="2">
    <source>
        <dbReference type="EMBL" id="MBO0360242.1"/>
    </source>
</evidence>
<dbReference type="RefSeq" id="WP_206986183.1">
    <property type="nucleotide sequence ID" value="NZ_JAFLQZ010000017.1"/>
</dbReference>
<comment type="caution">
    <text evidence="2">The sequence shown here is derived from an EMBL/GenBank/DDBJ whole genome shotgun (WGS) entry which is preliminary data.</text>
</comment>
<dbReference type="Proteomes" id="UP000664144">
    <property type="component" value="Unassembled WGS sequence"/>
</dbReference>
<dbReference type="EMBL" id="JAFLQZ010000017">
    <property type="protein sequence ID" value="MBO0360242.1"/>
    <property type="molecule type" value="Genomic_DNA"/>
</dbReference>
<evidence type="ECO:0008006" key="4">
    <source>
        <dbReference type="Google" id="ProtNLM"/>
    </source>
</evidence>
<evidence type="ECO:0000313" key="3">
    <source>
        <dbReference type="Proteomes" id="UP000664144"/>
    </source>
</evidence>
<dbReference type="AlphaFoldDB" id="A0A939EZY6"/>
<accession>A0A939EZY6</accession>
<proteinExistence type="predicted"/>
<protein>
    <recommendedName>
        <fullName evidence="4">Lipocalin-like domain-containing protein</fullName>
    </recommendedName>
</protein>
<feature type="chain" id="PRO_5036883856" description="Lipocalin-like domain-containing protein" evidence="1">
    <location>
        <begin position="23"/>
        <end position="151"/>
    </location>
</feature>
<keyword evidence="1" id="KW-0732">Signal</keyword>
<feature type="signal peptide" evidence="1">
    <location>
        <begin position="1"/>
        <end position="22"/>
    </location>
</feature>
<keyword evidence="3" id="KW-1185">Reference proteome</keyword>
<reference evidence="2" key="1">
    <citation type="submission" date="2021-03" db="EMBL/GenBank/DDBJ databases">
        <authorList>
            <person name="Kim M.K."/>
        </authorList>
    </citation>
    <scope>NUCLEOTIDE SEQUENCE</scope>
    <source>
        <strain evidence="2">BT186</strain>
    </source>
</reference>
<gene>
    <name evidence="2" type="ORF">J0X19_19945</name>
</gene>
<evidence type="ECO:0000256" key="1">
    <source>
        <dbReference type="SAM" id="SignalP"/>
    </source>
</evidence>
<sequence>MLSLPCRYAFPALLAASLFTSACNRDSVPTMEQQLVGRWEWQQTSGSTNSVLTPASTGHQLVVVFDRRGRARFYQDGNLLSAAAFTVRHKRGGFRRPGRHIIQYRGYEGTQYYSVTGNILYLEETRGKAIRHSYVRLPSETELTTLNQPPK</sequence>
<organism evidence="2 3">
    <name type="scientific">Hymenobacter telluris</name>
    <dbReference type="NCBI Taxonomy" id="2816474"/>
    <lineage>
        <taxon>Bacteria</taxon>
        <taxon>Pseudomonadati</taxon>
        <taxon>Bacteroidota</taxon>
        <taxon>Cytophagia</taxon>
        <taxon>Cytophagales</taxon>
        <taxon>Hymenobacteraceae</taxon>
        <taxon>Hymenobacter</taxon>
    </lineage>
</organism>
<name>A0A939EZY6_9BACT</name>
<dbReference type="PROSITE" id="PS51257">
    <property type="entry name" value="PROKAR_LIPOPROTEIN"/>
    <property type="match status" value="1"/>
</dbReference>